<name>A0A4Q1B8L9_TREME</name>
<keyword evidence="3" id="KW-1185">Reference proteome</keyword>
<dbReference type="Proteomes" id="UP000289152">
    <property type="component" value="Unassembled WGS sequence"/>
</dbReference>
<accession>A0A4Q1B8L9</accession>
<gene>
    <name evidence="2" type="ORF">M231_07651</name>
</gene>
<comment type="caution">
    <text evidence="2">The sequence shown here is derived from an EMBL/GenBank/DDBJ whole genome shotgun (WGS) entry which is preliminary data.</text>
</comment>
<evidence type="ECO:0000313" key="3">
    <source>
        <dbReference type="Proteomes" id="UP000289152"/>
    </source>
</evidence>
<protein>
    <recommendedName>
        <fullName evidence="4">Protein kinase domain-containing protein</fullName>
    </recommendedName>
</protein>
<sequence length="195" mass="21373">MSHDLETMLPEAVSICRGHSTILLSHYPLPPIEKSTSLETRPTFRQLYSLRRPLPPSTPPRLVWSGSPEPEDSLPSPPFSDIGSGDLSHHHNDDDDDISEQPHRSESPWRLGKLDLLEDPIESGVPVEVQAGGLVGFCSLKVVHAARSGKVPGKMPHNILKEALVLRQLGHPNVSVFFQPLKYSSLSSTALSAWG</sequence>
<dbReference type="VEuPathDB" id="FungiDB:TREMEDRAFT_58187"/>
<feature type="region of interest" description="Disordered" evidence="1">
    <location>
        <begin position="58"/>
        <end position="111"/>
    </location>
</feature>
<organism evidence="2 3">
    <name type="scientific">Tremella mesenterica</name>
    <name type="common">Jelly fungus</name>
    <dbReference type="NCBI Taxonomy" id="5217"/>
    <lineage>
        <taxon>Eukaryota</taxon>
        <taxon>Fungi</taxon>
        <taxon>Dikarya</taxon>
        <taxon>Basidiomycota</taxon>
        <taxon>Agaricomycotina</taxon>
        <taxon>Tremellomycetes</taxon>
        <taxon>Tremellales</taxon>
        <taxon>Tremellaceae</taxon>
        <taxon>Tremella</taxon>
    </lineage>
</organism>
<feature type="compositionally biased region" description="Basic and acidic residues" evidence="1">
    <location>
        <begin position="100"/>
        <end position="111"/>
    </location>
</feature>
<proteinExistence type="predicted"/>
<evidence type="ECO:0000256" key="1">
    <source>
        <dbReference type="SAM" id="MobiDB-lite"/>
    </source>
</evidence>
<dbReference type="EMBL" id="SDIL01000159">
    <property type="protein sequence ID" value="RXK35099.1"/>
    <property type="molecule type" value="Genomic_DNA"/>
</dbReference>
<reference evidence="2 3" key="1">
    <citation type="submission" date="2016-06" db="EMBL/GenBank/DDBJ databases">
        <title>Evolution of pathogenesis and genome organization in the Tremellales.</title>
        <authorList>
            <person name="Cuomo C."/>
            <person name="Litvintseva A."/>
            <person name="Heitman J."/>
            <person name="Chen Y."/>
            <person name="Sun S."/>
            <person name="Springer D."/>
            <person name="Dromer F."/>
            <person name="Young S."/>
            <person name="Zeng Q."/>
            <person name="Chapman S."/>
            <person name="Gujja S."/>
            <person name="Saif S."/>
            <person name="Birren B."/>
        </authorList>
    </citation>
    <scope>NUCLEOTIDE SEQUENCE [LARGE SCALE GENOMIC DNA]</scope>
    <source>
        <strain evidence="2 3">ATCC 28783</strain>
    </source>
</reference>
<evidence type="ECO:0000313" key="2">
    <source>
        <dbReference type="EMBL" id="RXK35099.1"/>
    </source>
</evidence>
<dbReference type="AlphaFoldDB" id="A0A4Q1B8L9"/>
<dbReference type="InParanoid" id="A0A4Q1B8L9"/>
<evidence type="ECO:0008006" key="4">
    <source>
        <dbReference type="Google" id="ProtNLM"/>
    </source>
</evidence>